<dbReference type="Pfam" id="PF13406">
    <property type="entry name" value="SLT_2"/>
    <property type="match status" value="1"/>
</dbReference>
<dbReference type="InterPro" id="IPR043426">
    <property type="entry name" value="MltB-like"/>
</dbReference>
<feature type="signal peptide" evidence="2">
    <location>
        <begin position="1"/>
        <end position="31"/>
    </location>
</feature>
<accession>A0A221KHT0</accession>
<dbReference type="SUPFAM" id="SSF53955">
    <property type="entry name" value="Lysozyme-like"/>
    <property type="match status" value="1"/>
</dbReference>
<dbReference type="Gene3D" id="1.10.530.10">
    <property type="match status" value="1"/>
</dbReference>
<dbReference type="PANTHER" id="PTHR30163">
    <property type="entry name" value="MEMBRANE-BOUND LYTIC MUREIN TRANSGLYCOSYLASE B"/>
    <property type="match status" value="1"/>
</dbReference>
<dbReference type="InterPro" id="IPR023346">
    <property type="entry name" value="Lysozyme-like_dom_sf"/>
</dbReference>
<dbReference type="EMBL" id="CP022423">
    <property type="protein sequence ID" value="ASM78350.1"/>
    <property type="molecule type" value="Genomic_DNA"/>
</dbReference>
<dbReference type="AlphaFoldDB" id="A0A221KHT0"/>
<protein>
    <submittedName>
        <fullName evidence="4">Lytic transglycosylase</fullName>
    </submittedName>
</protein>
<dbReference type="Proteomes" id="UP000199729">
    <property type="component" value="Chromosome"/>
</dbReference>
<dbReference type="InterPro" id="IPR011757">
    <property type="entry name" value="Lytic_transglycosylase_MltB"/>
</dbReference>
<keyword evidence="2" id="KW-0732">Signal</keyword>
<feature type="active site" evidence="1">
    <location>
        <position position="151"/>
    </location>
</feature>
<evidence type="ECO:0000313" key="5">
    <source>
        <dbReference type="Proteomes" id="UP000199729"/>
    </source>
</evidence>
<name>A0A221KHT0_VITFI</name>
<organism evidence="4 5">
    <name type="scientific">Vitreoscilla filiformis</name>
    <dbReference type="NCBI Taxonomy" id="63"/>
    <lineage>
        <taxon>Bacteria</taxon>
        <taxon>Pseudomonadati</taxon>
        <taxon>Pseudomonadota</taxon>
        <taxon>Betaproteobacteria</taxon>
        <taxon>Neisseriales</taxon>
        <taxon>Neisseriaceae</taxon>
        <taxon>Vitreoscilla</taxon>
    </lineage>
</organism>
<dbReference type="CDD" id="cd13399">
    <property type="entry name" value="Slt35-like"/>
    <property type="match status" value="1"/>
</dbReference>
<dbReference type="GO" id="GO:0009253">
    <property type="term" value="P:peptidoglycan catabolic process"/>
    <property type="evidence" value="ECO:0007669"/>
    <property type="project" value="TreeGrafter"/>
</dbReference>
<feature type="domain" description="Transglycosylase SLT" evidence="3">
    <location>
        <begin position="54"/>
        <end position="355"/>
    </location>
</feature>
<reference evidence="4 5" key="1">
    <citation type="submission" date="2017-07" db="EMBL/GenBank/DDBJ databases">
        <title>Complete Genome Sequence of the cosmetic ferment Vitreoscilla filiformis (ATCC15551).</title>
        <authorList>
            <person name="Contreras S."/>
            <person name="Sagory-Zalkind P."/>
            <person name="Blanquart H."/>
            <person name="Iltis A."/>
            <person name="Morand S.C."/>
        </authorList>
    </citation>
    <scope>NUCLEOTIDE SEQUENCE [LARGE SCALE GENOMIC DNA]</scope>
    <source>
        <strain evidence="4 5">ATCC 15551</strain>
    </source>
</reference>
<dbReference type="PANTHER" id="PTHR30163:SF9">
    <property type="entry name" value="MEMBRANE-BOUND LYTIC MUREIN TRANSGLYCOSYLASE B"/>
    <property type="match status" value="1"/>
</dbReference>
<dbReference type="NCBIfam" id="TIGR02282">
    <property type="entry name" value="MltB"/>
    <property type="match status" value="1"/>
</dbReference>
<feature type="chain" id="PRO_5012081354" evidence="2">
    <location>
        <begin position="32"/>
        <end position="376"/>
    </location>
</feature>
<gene>
    <name evidence="4" type="ORF">VITFI_CDS2573</name>
</gene>
<sequence length="376" mass="41796">MTFMRLDFSLLRSLASKCAACVLLAAGPAHTAPVVASPSTPAAASTVIVPYADRPEVQQWAHDMAKRQHLEPTWVMSQLAQARFQPKVAKFIMPAPSGTAKNWTNYRARFIDATRIRQGVQWWNAQQDWLTQAETRWGVPASVIVAIVGVETIYGRQTGTFRILDALTTLGFDFPSGRSDRRMFFRDELAAYLQWCHREGRDPTGVLGSYAGAIGLPQFMPSSILKYAVDFNGDGHIDLMQQPADVIGSVAHYLAQFGWQPNMPTHYTVRPPTDAQQLAELMGPDIQPTFTVAQMQARGALVDQEGQHHAGPLAFVSLQNGNDAPLYLAATQNFYTITRYNWSAYYAMAVIELARELRQARAMAAAPQQRPRTPDR</sequence>
<evidence type="ECO:0000256" key="1">
    <source>
        <dbReference type="PIRSR" id="PIRSR611757-1"/>
    </source>
</evidence>
<dbReference type="GO" id="GO:0008933">
    <property type="term" value="F:peptidoglycan lytic transglycosylase activity"/>
    <property type="evidence" value="ECO:0007669"/>
    <property type="project" value="TreeGrafter"/>
</dbReference>
<evidence type="ECO:0000256" key="2">
    <source>
        <dbReference type="SAM" id="SignalP"/>
    </source>
</evidence>
<evidence type="ECO:0000259" key="3">
    <source>
        <dbReference type="Pfam" id="PF13406"/>
    </source>
</evidence>
<dbReference type="KEGG" id="vff:VITFI_CDS2573"/>
<proteinExistence type="predicted"/>
<dbReference type="InterPro" id="IPR031304">
    <property type="entry name" value="SLT_2"/>
</dbReference>
<dbReference type="Gene3D" id="1.10.8.350">
    <property type="entry name" value="Bacterial muramidase"/>
    <property type="match status" value="1"/>
</dbReference>
<keyword evidence="5" id="KW-1185">Reference proteome</keyword>
<evidence type="ECO:0000313" key="4">
    <source>
        <dbReference type="EMBL" id="ASM78350.1"/>
    </source>
</evidence>